<gene>
    <name evidence="1" type="ORF">H4W80_002366</name>
</gene>
<evidence type="ECO:0000313" key="1">
    <source>
        <dbReference type="EMBL" id="MBE1584108.1"/>
    </source>
</evidence>
<proteinExistence type="predicted"/>
<sequence>MPPDHYVPLTPKDAAAGRDPALAKALTLLHK</sequence>
<name>A0ABR9LTX2_9ACTN</name>
<evidence type="ECO:0000313" key="2">
    <source>
        <dbReference type="Proteomes" id="UP000633509"/>
    </source>
</evidence>
<comment type="caution">
    <text evidence="1">The sequence shown here is derived from an EMBL/GenBank/DDBJ whole genome shotgun (WGS) entry which is preliminary data.</text>
</comment>
<dbReference type="Proteomes" id="UP000633509">
    <property type="component" value="Unassembled WGS sequence"/>
</dbReference>
<dbReference type="Gene3D" id="3.90.226.10">
    <property type="entry name" value="2-enoyl-CoA Hydratase, Chain A, domain 1"/>
    <property type="match status" value="1"/>
</dbReference>
<reference evidence="1 2" key="1">
    <citation type="submission" date="2020-10" db="EMBL/GenBank/DDBJ databases">
        <title>Sequencing the genomes of 1000 actinobacteria strains.</title>
        <authorList>
            <person name="Klenk H.-P."/>
        </authorList>
    </citation>
    <scope>NUCLEOTIDE SEQUENCE [LARGE SCALE GENOMIC DNA]</scope>
    <source>
        <strain evidence="1 2">DSM 43173</strain>
    </source>
</reference>
<protein>
    <submittedName>
        <fullName evidence="1">Uncharacterized protein</fullName>
    </submittedName>
</protein>
<accession>A0ABR9LTX2</accession>
<organism evidence="1 2">
    <name type="scientific">Nonomuraea angiospora</name>
    <dbReference type="NCBI Taxonomy" id="46172"/>
    <lineage>
        <taxon>Bacteria</taxon>
        <taxon>Bacillati</taxon>
        <taxon>Actinomycetota</taxon>
        <taxon>Actinomycetes</taxon>
        <taxon>Streptosporangiales</taxon>
        <taxon>Streptosporangiaceae</taxon>
        <taxon>Nonomuraea</taxon>
    </lineage>
</organism>
<dbReference type="EMBL" id="JADBEK010000001">
    <property type="protein sequence ID" value="MBE1584108.1"/>
    <property type="molecule type" value="Genomic_DNA"/>
</dbReference>
<keyword evidence="2" id="KW-1185">Reference proteome</keyword>